<sequence>MTPGEAIARLRLARTDGIGPAQFATLLTRYGSAEEALPRIAGRFAVPSPGIIAREMDETQRLGARFLHLGTPDYPELLGHIPDAPPVLACLGNPETLTIRAIAIVGARNASAAGRRIAETIAEAATEAGLLVISGLARGIDAAAHAGALRHGPTAAAIAGGLDKPYPPEHAALQNQIAETGCILAEAPLGTAPIAKHFPRRNRIVAGLALGTIVIEAAARSGSLITARLTLEYGRELFAVPGSPLDLRNQGSNDLIRQGAHLTETIADILANLPAEPTPVLRRRTLIPLETAPQSTLSLDEDSPEAAQVLALLGNSPVAVDDLLRRCHLSPSVVQAILLDLELAGRVETSPGQRVALRPPGP</sequence>
<dbReference type="Gene3D" id="3.40.50.450">
    <property type="match status" value="1"/>
</dbReference>
<dbReference type="AlphaFoldDB" id="A0AAF1K0A4"/>
<dbReference type="InterPro" id="IPR057666">
    <property type="entry name" value="DrpA_SLOG"/>
</dbReference>
<evidence type="ECO:0000313" key="5">
    <source>
        <dbReference type="Proteomes" id="UP001196068"/>
    </source>
</evidence>
<dbReference type="Proteomes" id="UP001196068">
    <property type="component" value="Unassembled WGS sequence"/>
</dbReference>
<dbReference type="PANTHER" id="PTHR43022">
    <property type="entry name" value="PROTEIN SMF"/>
    <property type="match status" value="1"/>
</dbReference>
<dbReference type="Pfam" id="PF02481">
    <property type="entry name" value="DNA_processg_A"/>
    <property type="match status" value="1"/>
</dbReference>
<evidence type="ECO:0000313" key="4">
    <source>
        <dbReference type="EMBL" id="MBR0653825.1"/>
    </source>
</evidence>
<dbReference type="InterPro" id="IPR003488">
    <property type="entry name" value="DprA"/>
</dbReference>
<gene>
    <name evidence="4" type="primary">dprA</name>
    <name evidence="4" type="ORF">GXW79_01915</name>
</gene>
<comment type="similarity">
    <text evidence="1">Belongs to the DprA/Smf family.</text>
</comment>
<reference evidence="4" key="2">
    <citation type="journal article" date="2021" name="Syst. Appl. Microbiol.">
        <title>Roseomonas hellenica sp. nov., isolated from roots of wild-growing Alkanna tinctoria.</title>
        <authorList>
            <person name="Rat A."/>
            <person name="Naranjo H.D."/>
            <person name="Lebbe L."/>
            <person name="Cnockaert M."/>
            <person name="Krigas N."/>
            <person name="Grigoriadou K."/>
            <person name="Maloupa E."/>
            <person name="Willems A."/>
        </authorList>
    </citation>
    <scope>NUCLEOTIDE SEQUENCE</scope>
    <source>
        <strain evidence="4">LMG 28251</strain>
    </source>
</reference>
<proteinExistence type="inferred from homology"/>
<reference evidence="4" key="1">
    <citation type="submission" date="2020-01" db="EMBL/GenBank/DDBJ databases">
        <authorList>
            <person name="Rat A."/>
        </authorList>
    </citation>
    <scope>NUCLEOTIDE SEQUENCE</scope>
    <source>
        <strain evidence="4">LMG 28251</strain>
    </source>
</reference>
<evidence type="ECO:0000256" key="1">
    <source>
        <dbReference type="ARBA" id="ARBA00006525"/>
    </source>
</evidence>
<organism evidence="4 5">
    <name type="scientific">Plastoroseomonas arctica</name>
    <dbReference type="NCBI Taxonomy" id="1509237"/>
    <lineage>
        <taxon>Bacteria</taxon>
        <taxon>Pseudomonadati</taxon>
        <taxon>Pseudomonadota</taxon>
        <taxon>Alphaproteobacteria</taxon>
        <taxon>Acetobacterales</taxon>
        <taxon>Acetobacteraceae</taxon>
        <taxon>Plastoroseomonas</taxon>
    </lineage>
</organism>
<dbReference type="Gene3D" id="1.10.10.10">
    <property type="entry name" value="Winged helix-like DNA-binding domain superfamily/Winged helix DNA-binding domain"/>
    <property type="match status" value="1"/>
</dbReference>
<dbReference type="EMBL" id="JAAEDH010000001">
    <property type="protein sequence ID" value="MBR0653825.1"/>
    <property type="molecule type" value="Genomic_DNA"/>
</dbReference>
<name>A0AAF1K0A4_9PROT</name>
<dbReference type="GO" id="GO:0009294">
    <property type="term" value="P:DNA-mediated transformation"/>
    <property type="evidence" value="ECO:0007669"/>
    <property type="project" value="InterPro"/>
</dbReference>
<dbReference type="PANTHER" id="PTHR43022:SF1">
    <property type="entry name" value="PROTEIN SMF"/>
    <property type="match status" value="1"/>
</dbReference>
<dbReference type="Pfam" id="PF17782">
    <property type="entry name" value="WHD_DprA"/>
    <property type="match status" value="1"/>
</dbReference>
<dbReference type="RefSeq" id="WP_211872507.1">
    <property type="nucleotide sequence ID" value="NZ_JAAEDH010000001.1"/>
</dbReference>
<evidence type="ECO:0000259" key="2">
    <source>
        <dbReference type="Pfam" id="PF02481"/>
    </source>
</evidence>
<protein>
    <submittedName>
        <fullName evidence="4">DNA-protecting protein DprA</fullName>
    </submittedName>
</protein>
<dbReference type="SUPFAM" id="SSF102405">
    <property type="entry name" value="MCP/YpsA-like"/>
    <property type="match status" value="1"/>
</dbReference>
<dbReference type="Pfam" id="PF21102">
    <property type="entry name" value="DprA_N"/>
    <property type="match status" value="1"/>
</dbReference>
<keyword evidence="5" id="KW-1185">Reference proteome</keyword>
<accession>A0AAF1K0A4</accession>
<feature type="domain" description="DprA winged helix" evidence="3">
    <location>
        <begin position="295"/>
        <end position="353"/>
    </location>
</feature>
<dbReference type="InterPro" id="IPR036388">
    <property type="entry name" value="WH-like_DNA-bd_sf"/>
</dbReference>
<dbReference type="NCBIfam" id="TIGR00732">
    <property type="entry name" value="dprA"/>
    <property type="match status" value="1"/>
</dbReference>
<dbReference type="InterPro" id="IPR041614">
    <property type="entry name" value="DprA_WH"/>
</dbReference>
<evidence type="ECO:0000259" key="3">
    <source>
        <dbReference type="Pfam" id="PF17782"/>
    </source>
</evidence>
<feature type="domain" description="Smf/DprA SLOG" evidence="2">
    <location>
        <begin position="67"/>
        <end position="273"/>
    </location>
</feature>
<comment type="caution">
    <text evidence="4">The sequence shown here is derived from an EMBL/GenBank/DDBJ whole genome shotgun (WGS) entry which is preliminary data.</text>
</comment>